<dbReference type="Pfam" id="PF02518">
    <property type="entry name" value="HATPase_c"/>
    <property type="match status" value="1"/>
</dbReference>
<evidence type="ECO:0000256" key="5">
    <source>
        <dbReference type="ARBA" id="ARBA00022741"/>
    </source>
</evidence>
<evidence type="ECO:0000256" key="3">
    <source>
        <dbReference type="ARBA" id="ARBA00022553"/>
    </source>
</evidence>
<gene>
    <name evidence="12" type="ORF">GCM10010326_15270</name>
</gene>
<dbReference type="PANTHER" id="PTHR24421:SF10">
    <property type="entry name" value="NITRATE_NITRITE SENSOR PROTEIN NARQ"/>
    <property type="match status" value="1"/>
</dbReference>
<keyword evidence="4" id="KW-0808">Transferase</keyword>
<evidence type="ECO:0000256" key="6">
    <source>
        <dbReference type="ARBA" id="ARBA00022777"/>
    </source>
</evidence>
<dbReference type="GO" id="GO:0016301">
    <property type="term" value="F:kinase activity"/>
    <property type="evidence" value="ECO:0007669"/>
    <property type="project" value="UniProtKB-KW"/>
</dbReference>
<evidence type="ECO:0000259" key="10">
    <source>
        <dbReference type="Pfam" id="PF02518"/>
    </source>
</evidence>
<dbReference type="InterPro" id="IPR050482">
    <property type="entry name" value="Sensor_HK_TwoCompSys"/>
</dbReference>
<evidence type="ECO:0000256" key="1">
    <source>
        <dbReference type="ARBA" id="ARBA00000085"/>
    </source>
</evidence>
<evidence type="ECO:0000259" key="11">
    <source>
        <dbReference type="Pfam" id="PF07730"/>
    </source>
</evidence>
<dbReference type="InterPro" id="IPR003594">
    <property type="entry name" value="HATPase_dom"/>
</dbReference>
<name>A0ABQ2ZRW8_9ACTN</name>
<evidence type="ECO:0000256" key="7">
    <source>
        <dbReference type="ARBA" id="ARBA00022840"/>
    </source>
</evidence>
<reference evidence="13" key="1">
    <citation type="journal article" date="2019" name="Int. J. Syst. Evol. Microbiol.">
        <title>The Global Catalogue of Microorganisms (GCM) 10K type strain sequencing project: providing services to taxonomists for standard genome sequencing and annotation.</title>
        <authorList>
            <consortium name="The Broad Institute Genomics Platform"/>
            <consortium name="The Broad Institute Genome Sequencing Center for Infectious Disease"/>
            <person name="Wu L."/>
            <person name="Ma J."/>
        </authorList>
    </citation>
    <scope>NUCLEOTIDE SEQUENCE [LARGE SCALE GENOMIC DNA]</scope>
    <source>
        <strain evidence="13">JCM 4594</strain>
    </source>
</reference>
<accession>A0ABQ2ZRW8</accession>
<dbReference type="EC" id="2.7.13.3" evidence="2"/>
<evidence type="ECO:0000256" key="9">
    <source>
        <dbReference type="SAM" id="Phobius"/>
    </source>
</evidence>
<keyword evidence="9" id="KW-1133">Transmembrane helix</keyword>
<evidence type="ECO:0000256" key="2">
    <source>
        <dbReference type="ARBA" id="ARBA00012438"/>
    </source>
</evidence>
<dbReference type="InterPro" id="IPR036890">
    <property type="entry name" value="HATPase_C_sf"/>
</dbReference>
<keyword evidence="7" id="KW-0067">ATP-binding</keyword>
<feature type="transmembrane region" description="Helical" evidence="9">
    <location>
        <begin position="85"/>
        <end position="109"/>
    </location>
</feature>
<evidence type="ECO:0000256" key="8">
    <source>
        <dbReference type="ARBA" id="ARBA00023012"/>
    </source>
</evidence>
<protein>
    <recommendedName>
        <fullName evidence="2">histidine kinase</fullName>
        <ecNumber evidence="2">2.7.13.3</ecNumber>
    </recommendedName>
</protein>
<evidence type="ECO:0000256" key="4">
    <source>
        <dbReference type="ARBA" id="ARBA00022679"/>
    </source>
</evidence>
<dbReference type="EMBL" id="BMUU01000002">
    <property type="protein sequence ID" value="GGY22801.1"/>
    <property type="molecule type" value="Genomic_DNA"/>
</dbReference>
<dbReference type="Pfam" id="PF07730">
    <property type="entry name" value="HisKA_3"/>
    <property type="match status" value="1"/>
</dbReference>
<keyword evidence="13" id="KW-1185">Reference proteome</keyword>
<sequence>MMEGMQTPPSPSAPRRALAAARAASTRWVGEERALDVLIALSCFGLMVLDVPGLAKADNSLNSYTAPPVLALGAATLFFRRRWPWLPYLVSLFFLGWLHQLNLVQFALYSVGRFRGRRAGVLATIGYIAVAYVLFNLPGWPDTRGETLSSFLAIVVPVGVLASGVGISAYRHDLVHELEAQRAETAALQAVQAERVSVARDVHDMVGRELTMLAVRSEVLAMRARNEPHHKDFEELADTARRAHLMLNEIIVRRADERTATPGIEGLPALAEESRSAGTPVGLDIEEAAHRLSPLRQAAVYRVVQECLTNSVKHAQGEPVAVTIRLVGGHLVVTVQNPLPRSAPVKDPVSTGTGTFSMRERVESMGGSLATTRTDTTYEVRATLPAGTVG</sequence>
<keyword evidence="3" id="KW-0597">Phosphoprotein</keyword>
<feature type="domain" description="Signal transduction histidine kinase subgroup 3 dimerisation and phosphoacceptor" evidence="11">
    <location>
        <begin position="194"/>
        <end position="250"/>
    </location>
</feature>
<organism evidence="12 13">
    <name type="scientific">Streptomyces xanthochromogenes</name>
    <dbReference type="NCBI Taxonomy" id="67384"/>
    <lineage>
        <taxon>Bacteria</taxon>
        <taxon>Bacillati</taxon>
        <taxon>Actinomycetota</taxon>
        <taxon>Actinomycetes</taxon>
        <taxon>Kitasatosporales</taxon>
        <taxon>Streptomycetaceae</taxon>
        <taxon>Streptomyces</taxon>
    </lineage>
</organism>
<dbReference type="Gene3D" id="1.20.5.1930">
    <property type="match status" value="1"/>
</dbReference>
<proteinExistence type="predicted"/>
<evidence type="ECO:0000313" key="12">
    <source>
        <dbReference type="EMBL" id="GGY22801.1"/>
    </source>
</evidence>
<feature type="transmembrane region" description="Helical" evidence="9">
    <location>
        <begin position="151"/>
        <end position="170"/>
    </location>
</feature>
<feature type="transmembrane region" description="Helical" evidence="9">
    <location>
        <begin position="121"/>
        <end position="139"/>
    </location>
</feature>
<dbReference type="Proteomes" id="UP000600946">
    <property type="component" value="Unassembled WGS sequence"/>
</dbReference>
<keyword evidence="5" id="KW-0547">Nucleotide-binding</keyword>
<dbReference type="PANTHER" id="PTHR24421">
    <property type="entry name" value="NITRATE/NITRITE SENSOR PROTEIN NARX-RELATED"/>
    <property type="match status" value="1"/>
</dbReference>
<feature type="domain" description="Histidine kinase/HSP90-like ATPase" evidence="10">
    <location>
        <begin position="298"/>
        <end position="385"/>
    </location>
</feature>
<dbReference type="CDD" id="cd16917">
    <property type="entry name" value="HATPase_UhpB-NarQ-NarX-like"/>
    <property type="match status" value="1"/>
</dbReference>
<comment type="catalytic activity">
    <reaction evidence="1">
        <text>ATP + protein L-histidine = ADP + protein N-phospho-L-histidine.</text>
        <dbReference type="EC" id="2.7.13.3"/>
    </reaction>
</comment>
<keyword evidence="9" id="KW-0812">Transmembrane</keyword>
<dbReference type="InterPro" id="IPR011712">
    <property type="entry name" value="Sig_transdc_His_kin_sub3_dim/P"/>
</dbReference>
<comment type="caution">
    <text evidence="12">The sequence shown here is derived from an EMBL/GenBank/DDBJ whole genome shotgun (WGS) entry which is preliminary data.</text>
</comment>
<keyword evidence="8" id="KW-0902">Two-component regulatory system</keyword>
<dbReference type="Gene3D" id="3.30.565.10">
    <property type="entry name" value="Histidine kinase-like ATPase, C-terminal domain"/>
    <property type="match status" value="1"/>
</dbReference>
<keyword evidence="6 12" id="KW-0418">Kinase</keyword>
<dbReference type="SUPFAM" id="SSF55874">
    <property type="entry name" value="ATPase domain of HSP90 chaperone/DNA topoisomerase II/histidine kinase"/>
    <property type="match status" value="1"/>
</dbReference>
<keyword evidence="9" id="KW-0472">Membrane</keyword>
<evidence type="ECO:0000313" key="13">
    <source>
        <dbReference type="Proteomes" id="UP000600946"/>
    </source>
</evidence>